<dbReference type="Pfam" id="PF00069">
    <property type="entry name" value="Pkinase"/>
    <property type="match status" value="1"/>
</dbReference>
<feature type="transmembrane region" description="Helical" evidence="13">
    <location>
        <begin position="281"/>
        <end position="300"/>
    </location>
</feature>
<dbReference type="FunFam" id="3.30.200.20:FF:000096">
    <property type="entry name" value="Non-specific serine/threonine protein kinase"/>
    <property type="match status" value="1"/>
</dbReference>
<dbReference type="GO" id="GO:0005524">
    <property type="term" value="F:ATP binding"/>
    <property type="evidence" value="ECO:0007669"/>
    <property type="project" value="UniProtKB-UniRule"/>
</dbReference>
<dbReference type="EMBL" id="NMUH01000276">
    <property type="protein sequence ID" value="MQL76046.1"/>
    <property type="molecule type" value="Genomic_DNA"/>
</dbReference>
<keyword evidence="13" id="KW-1133">Transmembrane helix</keyword>
<evidence type="ECO:0000256" key="8">
    <source>
        <dbReference type="ARBA" id="ARBA00023211"/>
    </source>
</evidence>
<dbReference type="SUPFAM" id="SSF56112">
    <property type="entry name" value="Protein kinase-like (PK-like)"/>
    <property type="match status" value="1"/>
</dbReference>
<organism evidence="16 17">
    <name type="scientific">Colocasia esculenta</name>
    <name type="common">Wild taro</name>
    <name type="synonym">Arum esculentum</name>
    <dbReference type="NCBI Taxonomy" id="4460"/>
    <lineage>
        <taxon>Eukaryota</taxon>
        <taxon>Viridiplantae</taxon>
        <taxon>Streptophyta</taxon>
        <taxon>Embryophyta</taxon>
        <taxon>Tracheophyta</taxon>
        <taxon>Spermatophyta</taxon>
        <taxon>Magnoliopsida</taxon>
        <taxon>Liliopsida</taxon>
        <taxon>Araceae</taxon>
        <taxon>Aroideae</taxon>
        <taxon>Colocasieae</taxon>
        <taxon>Colocasia</taxon>
    </lineage>
</organism>
<dbReference type="InterPro" id="IPR004041">
    <property type="entry name" value="NAF_dom"/>
</dbReference>
<evidence type="ECO:0000259" key="15">
    <source>
        <dbReference type="PROSITE" id="PS50816"/>
    </source>
</evidence>
<sequence length="533" mass="60028">KKEVGINTKAVGGRRGGGRKEEEREGAEEEIYQALSGGFIEVAFPVGIWSNKQQGMLKDVIPLVDILVLYQPEKCTVYHYEFLLSEVKMSNKGSVLLQRYELGRLLGQGTFAKVYYARNLKTGQSVAIKVIDKEKVLKVGLMDQIKREISVMRLIKHPNVVQLYEVMATRSKIYFVMEYVKGGELFNKVAKGRLKENVARKFFQQLISAVDFCHSRGVYHRDLKPENLLLDENMNLKISDFGLSALAESKRQDGLLHTTCGTPAYVAPEVLSRKGYDGAKADIWSCGVILFVMLAGYLPFHDSNLMEMYRKIGKGEFKCPSWFPSDIRRLLLRILDPNPATRISSEKIMENSWFRKGLDDTAMIKDAGIPEVVPMDANADVSSFDGIIEGKQESVKPTHLNAFDIISLSTGFDLSGLFEEADHKTEARFTSRQTASTIISKLEEIAKRLKLKVMKKDGGIMKLEGPKEGKKGALAIDVEIFEVTPTFHLVEIKKSNGDTLDYQKIWEQDITPALKDIVWAWQGANVQQEQQQS</sequence>
<evidence type="ECO:0000256" key="11">
    <source>
        <dbReference type="PROSITE-ProRule" id="PRU10141"/>
    </source>
</evidence>
<dbReference type="CDD" id="cd12195">
    <property type="entry name" value="CIPK_C"/>
    <property type="match status" value="1"/>
</dbReference>
<evidence type="ECO:0000313" key="17">
    <source>
        <dbReference type="Proteomes" id="UP000652761"/>
    </source>
</evidence>
<dbReference type="Gene3D" id="3.30.310.80">
    <property type="entry name" value="Kinase associated domain 1, KA1"/>
    <property type="match status" value="1"/>
</dbReference>
<evidence type="ECO:0000256" key="13">
    <source>
        <dbReference type="SAM" id="Phobius"/>
    </source>
</evidence>
<feature type="binding site" evidence="11">
    <location>
        <position position="129"/>
    </location>
    <ligand>
        <name>ATP</name>
        <dbReference type="ChEBI" id="CHEBI:30616"/>
    </ligand>
</feature>
<comment type="similarity">
    <text evidence="1">Belongs to the protein kinase superfamily. CAMK Ser/Thr protein kinase family. SNF1 subfamily.</text>
</comment>
<evidence type="ECO:0000256" key="2">
    <source>
        <dbReference type="ARBA" id="ARBA00012513"/>
    </source>
</evidence>
<dbReference type="CDD" id="cd14663">
    <property type="entry name" value="STKc_SnRK3"/>
    <property type="match status" value="1"/>
</dbReference>
<keyword evidence="8" id="KW-0464">Manganese</keyword>
<feature type="domain" description="Protein kinase" evidence="14">
    <location>
        <begin position="100"/>
        <end position="354"/>
    </location>
</feature>
<dbReference type="InterPro" id="IPR018451">
    <property type="entry name" value="NAF/FISL_domain"/>
</dbReference>
<evidence type="ECO:0000256" key="6">
    <source>
        <dbReference type="ARBA" id="ARBA00022777"/>
    </source>
</evidence>
<evidence type="ECO:0000256" key="1">
    <source>
        <dbReference type="ARBA" id="ARBA00006234"/>
    </source>
</evidence>
<dbReference type="PROSITE" id="PS50816">
    <property type="entry name" value="NAF"/>
    <property type="match status" value="1"/>
</dbReference>
<comment type="catalytic activity">
    <reaction evidence="9">
        <text>L-threonyl-[protein] + ATP = O-phospho-L-threonyl-[protein] + ADP + H(+)</text>
        <dbReference type="Rhea" id="RHEA:46608"/>
        <dbReference type="Rhea" id="RHEA-COMP:11060"/>
        <dbReference type="Rhea" id="RHEA-COMP:11605"/>
        <dbReference type="ChEBI" id="CHEBI:15378"/>
        <dbReference type="ChEBI" id="CHEBI:30013"/>
        <dbReference type="ChEBI" id="CHEBI:30616"/>
        <dbReference type="ChEBI" id="CHEBI:61977"/>
        <dbReference type="ChEBI" id="CHEBI:456216"/>
        <dbReference type="EC" id="2.7.11.1"/>
    </reaction>
</comment>
<reference evidence="16" key="1">
    <citation type="submission" date="2017-07" db="EMBL/GenBank/DDBJ databases">
        <title>Taro Niue Genome Assembly and Annotation.</title>
        <authorList>
            <person name="Atibalentja N."/>
            <person name="Keating K."/>
            <person name="Fields C.J."/>
        </authorList>
    </citation>
    <scope>NUCLEOTIDE SEQUENCE</scope>
    <source>
        <strain evidence="16">Niue_2</strain>
        <tissue evidence="16">Leaf</tissue>
    </source>
</reference>
<evidence type="ECO:0000256" key="5">
    <source>
        <dbReference type="ARBA" id="ARBA00022741"/>
    </source>
</evidence>
<evidence type="ECO:0000256" key="4">
    <source>
        <dbReference type="ARBA" id="ARBA00022679"/>
    </source>
</evidence>
<dbReference type="OrthoDB" id="193931at2759"/>
<feature type="domain" description="NAF" evidence="15">
    <location>
        <begin position="395"/>
        <end position="419"/>
    </location>
</feature>
<gene>
    <name evidence="16" type="ORF">Taro_008415</name>
</gene>
<keyword evidence="3" id="KW-0723">Serine/threonine-protein kinase</keyword>
<dbReference type="EC" id="2.7.11.1" evidence="2"/>
<dbReference type="Proteomes" id="UP000652761">
    <property type="component" value="Unassembled WGS sequence"/>
</dbReference>
<evidence type="ECO:0000256" key="7">
    <source>
        <dbReference type="ARBA" id="ARBA00022840"/>
    </source>
</evidence>
<protein>
    <recommendedName>
        <fullName evidence="2">non-specific serine/threonine protein kinase</fullName>
        <ecNumber evidence="2">2.7.11.1</ecNumber>
    </recommendedName>
</protein>
<dbReference type="FunFam" id="3.30.310.80:FF:000005">
    <property type="entry name" value="Non-specific serine/threonine protein kinase"/>
    <property type="match status" value="1"/>
</dbReference>
<dbReference type="GO" id="GO:0004674">
    <property type="term" value="F:protein serine/threonine kinase activity"/>
    <property type="evidence" value="ECO:0007669"/>
    <property type="project" value="UniProtKB-KW"/>
</dbReference>
<dbReference type="InterPro" id="IPR017441">
    <property type="entry name" value="Protein_kinase_ATP_BS"/>
</dbReference>
<keyword evidence="4" id="KW-0808">Transferase</keyword>
<name>A0A843U125_COLES</name>
<comment type="caution">
    <text evidence="16">The sequence shown here is derived from an EMBL/GenBank/DDBJ whole genome shotgun (WGS) entry which is preliminary data.</text>
</comment>
<dbReference type="PROSITE" id="PS00107">
    <property type="entry name" value="PROTEIN_KINASE_ATP"/>
    <property type="match status" value="1"/>
</dbReference>
<dbReference type="AlphaFoldDB" id="A0A843U125"/>
<comment type="catalytic activity">
    <reaction evidence="10">
        <text>L-seryl-[protein] + ATP = O-phospho-L-seryl-[protein] + ADP + H(+)</text>
        <dbReference type="Rhea" id="RHEA:17989"/>
        <dbReference type="Rhea" id="RHEA-COMP:9863"/>
        <dbReference type="Rhea" id="RHEA-COMP:11604"/>
        <dbReference type="ChEBI" id="CHEBI:15378"/>
        <dbReference type="ChEBI" id="CHEBI:29999"/>
        <dbReference type="ChEBI" id="CHEBI:30616"/>
        <dbReference type="ChEBI" id="CHEBI:83421"/>
        <dbReference type="ChEBI" id="CHEBI:456216"/>
        <dbReference type="EC" id="2.7.11.1"/>
    </reaction>
</comment>
<keyword evidence="6" id="KW-0418">Kinase</keyword>
<dbReference type="Pfam" id="PF03822">
    <property type="entry name" value="NAF"/>
    <property type="match status" value="1"/>
</dbReference>
<dbReference type="GO" id="GO:0007165">
    <property type="term" value="P:signal transduction"/>
    <property type="evidence" value="ECO:0007669"/>
    <property type="project" value="InterPro"/>
</dbReference>
<dbReference type="PANTHER" id="PTHR43895">
    <property type="entry name" value="CALCIUM/CALMODULIN-DEPENDENT PROTEIN KINASE KINASE-RELATED"/>
    <property type="match status" value="1"/>
</dbReference>
<dbReference type="InterPro" id="IPR008271">
    <property type="entry name" value="Ser/Thr_kinase_AS"/>
</dbReference>
<evidence type="ECO:0000256" key="9">
    <source>
        <dbReference type="ARBA" id="ARBA00047899"/>
    </source>
</evidence>
<evidence type="ECO:0000256" key="10">
    <source>
        <dbReference type="ARBA" id="ARBA00048679"/>
    </source>
</evidence>
<dbReference type="InterPro" id="IPR000719">
    <property type="entry name" value="Prot_kinase_dom"/>
</dbReference>
<feature type="non-terminal residue" evidence="16">
    <location>
        <position position="533"/>
    </location>
</feature>
<evidence type="ECO:0000313" key="16">
    <source>
        <dbReference type="EMBL" id="MQL76046.1"/>
    </source>
</evidence>
<proteinExistence type="inferred from homology"/>
<dbReference type="PROSITE" id="PS50011">
    <property type="entry name" value="PROTEIN_KINASE_DOM"/>
    <property type="match status" value="1"/>
</dbReference>
<evidence type="ECO:0000256" key="3">
    <source>
        <dbReference type="ARBA" id="ARBA00022527"/>
    </source>
</evidence>
<keyword evidence="7 11" id="KW-0067">ATP-binding</keyword>
<dbReference type="Gene3D" id="1.10.510.10">
    <property type="entry name" value="Transferase(Phosphotransferase) domain 1"/>
    <property type="match status" value="1"/>
</dbReference>
<keyword evidence="5 11" id="KW-0547">Nucleotide-binding</keyword>
<feature type="region of interest" description="Disordered" evidence="12">
    <location>
        <begin position="1"/>
        <end position="25"/>
    </location>
</feature>
<dbReference type="InterPro" id="IPR011009">
    <property type="entry name" value="Kinase-like_dom_sf"/>
</dbReference>
<keyword evidence="13" id="KW-0472">Membrane</keyword>
<dbReference type="PANTHER" id="PTHR43895:SF28">
    <property type="entry name" value="CBL-INTERACTING SERINE_THREONINE-PROTEIN KINASE 15"/>
    <property type="match status" value="1"/>
</dbReference>
<feature type="non-terminal residue" evidence="16">
    <location>
        <position position="1"/>
    </location>
</feature>
<evidence type="ECO:0000259" key="14">
    <source>
        <dbReference type="PROSITE" id="PS50011"/>
    </source>
</evidence>
<accession>A0A843U125</accession>
<keyword evidence="17" id="KW-1185">Reference proteome</keyword>
<evidence type="ECO:0000256" key="12">
    <source>
        <dbReference type="SAM" id="MobiDB-lite"/>
    </source>
</evidence>
<keyword evidence="13" id="KW-0812">Transmembrane</keyword>
<dbReference type="SMART" id="SM00220">
    <property type="entry name" value="S_TKc"/>
    <property type="match status" value="1"/>
</dbReference>
<dbReference type="PROSITE" id="PS00108">
    <property type="entry name" value="PROTEIN_KINASE_ST"/>
    <property type="match status" value="1"/>
</dbReference>
<dbReference type="FunFam" id="1.10.510.10:FF:000653">
    <property type="entry name" value="Non-specific serine/threonine protein kinase"/>
    <property type="match status" value="1"/>
</dbReference>